<dbReference type="STRING" id="322095.HMPREF3185_01958"/>
<gene>
    <name evidence="1" type="ORF">HMPREF3185_01958</name>
</gene>
<organism evidence="1 2">
    <name type="scientific">Porphyromonas somerae</name>
    <dbReference type="NCBI Taxonomy" id="322095"/>
    <lineage>
        <taxon>Bacteria</taxon>
        <taxon>Pseudomonadati</taxon>
        <taxon>Bacteroidota</taxon>
        <taxon>Bacteroidia</taxon>
        <taxon>Bacteroidales</taxon>
        <taxon>Porphyromonadaceae</taxon>
        <taxon>Porphyromonas</taxon>
    </lineage>
</organism>
<reference evidence="2" key="1">
    <citation type="submission" date="2016-01" db="EMBL/GenBank/DDBJ databases">
        <authorList>
            <person name="Mitreva M."/>
            <person name="Pepin K.H."/>
            <person name="Mihindukulasuriya K.A."/>
            <person name="Fulton R."/>
            <person name="Fronick C."/>
            <person name="O'Laughlin M."/>
            <person name="Miner T."/>
            <person name="Herter B."/>
            <person name="Rosa B.A."/>
            <person name="Cordes M."/>
            <person name="Tomlinson C."/>
            <person name="Wollam A."/>
            <person name="Palsikar V.B."/>
            <person name="Mardis E.R."/>
            <person name="Wilson R.K."/>
        </authorList>
    </citation>
    <scope>NUCLEOTIDE SEQUENCE [LARGE SCALE GENOMIC DNA]</scope>
    <source>
        <strain evidence="2">KA00683</strain>
    </source>
</reference>
<dbReference type="AlphaFoldDB" id="A0A134B0S7"/>
<accession>A0A134B0S7</accession>
<name>A0A134B0S7_9PORP</name>
<dbReference type="EMBL" id="LSDK01000136">
    <property type="protein sequence ID" value="KXB73536.1"/>
    <property type="molecule type" value="Genomic_DNA"/>
</dbReference>
<protein>
    <submittedName>
        <fullName evidence="1">Uncharacterized protein</fullName>
    </submittedName>
</protein>
<proteinExistence type="predicted"/>
<evidence type="ECO:0000313" key="1">
    <source>
        <dbReference type="EMBL" id="KXB73536.1"/>
    </source>
</evidence>
<evidence type="ECO:0000313" key="2">
    <source>
        <dbReference type="Proteomes" id="UP000070224"/>
    </source>
</evidence>
<comment type="caution">
    <text evidence="1">The sequence shown here is derived from an EMBL/GenBank/DDBJ whole genome shotgun (WGS) entry which is preliminary data.</text>
</comment>
<dbReference type="Proteomes" id="UP000070224">
    <property type="component" value="Unassembled WGS sequence"/>
</dbReference>
<keyword evidence="2" id="KW-1185">Reference proteome</keyword>
<sequence>MEQGARRFRFFSYLCVQSRAKEALRSITNHVNDTEVFAPHERHKI</sequence>